<keyword evidence="1" id="KW-0472">Membrane</keyword>
<evidence type="ECO:0000313" key="3">
    <source>
        <dbReference type="Proteomes" id="UP000326757"/>
    </source>
</evidence>
<comment type="caution">
    <text evidence="2">The sequence shown here is derived from an EMBL/GenBank/DDBJ whole genome shotgun (WGS) entry which is preliminary data.</text>
</comment>
<keyword evidence="3" id="KW-1185">Reference proteome</keyword>
<protein>
    <submittedName>
        <fullName evidence="2">Uncharacterized protein</fullName>
    </submittedName>
</protein>
<gene>
    <name evidence="2" type="ORF">EYC80_001701</name>
</gene>
<proteinExistence type="predicted"/>
<keyword evidence="1" id="KW-1133">Transmembrane helix</keyword>
<evidence type="ECO:0000313" key="2">
    <source>
        <dbReference type="EMBL" id="KAB8297918.1"/>
    </source>
</evidence>
<dbReference type="EMBL" id="VIGI01000007">
    <property type="protein sequence ID" value="KAB8297918.1"/>
    <property type="molecule type" value="Genomic_DNA"/>
</dbReference>
<reference evidence="2 3" key="1">
    <citation type="submission" date="2019-06" db="EMBL/GenBank/DDBJ databases">
        <title>Genome Sequence of the Brown Rot Fungal Pathogen Monilinia laxa.</title>
        <authorList>
            <person name="De Miccolis Angelini R.M."/>
            <person name="Landi L."/>
            <person name="Abate D."/>
            <person name="Pollastro S."/>
            <person name="Romanazzi G."/>
            <person name="Faretra F."/>
        </authorList>
    </citation>
    <scope>NUCLEOTIDE SEQUENCE [LARGE SCALE GENOMIC DNA]</scope>
    <source>
        <strain evidence="2 3">Mlax316</strain>
    </source>
</reference>
<keyword evidence="1" id="KW-0812">Transmembrane</keyword>
<feature type="transmembrane region" description="Helical" evidence="1">
    <location>
        <begin position="33"/>
        <end position="52"/>
    </location>
</feature>
<organism evidence="2 3">
    <name type="scientific">Monilinia laxa</name>
    <name type="common">Brown rot fungus</name>
    <name type="synonym">Sclerotinia laxa</name>
    <dbReference type="NCBI Taxonomy" id="61186"/>
    <lineage>
        <taxon>Eukaryota</taxon>
        <taxon>Fungi</taxon>
        <taxon>Dikarya</taxon>
        <taxon>Ascomycota</taxon>
        <taxon>Pezizomycotina</taxon>
        <taxon>Leotiomycetes</taxon>
        <taxon>Helotiales</taxon>
        <taxon>Sclerotiniaceae</taxon>
        <taxon>Monilinia</taxon>
    </lineage>
</organism>
<accession>A0A5N6K5Q2</accession>
<name>A0A5N6K5Q2_MONLA</name>
<dbReference type="Proteomes" id="UP000326757">
    <property type="component" value="Unassembled WGS sequence"/>
</dbReference>
<sequence>MNVNHHHINLSFISYVFTYTGVDDVVLGDEASILLYNLAIMSLNHFFMYNMVTNTRTTRRTQTYMKKSPFQCLHPNWVFDTHCPA</sequence>
<evidence type="ECO:0000256" key="1">
    <source>
        <dbReference type="SAM" id="Phobius"/>
    </source>
</evidence>
<dbReference type="AlphaFoldDB" id="A0A5N6K5Q2"/>